<name>A0A4U7KX44_9BASI</name>
<evidence type="ECO:0000256" key="6">
    <source>
        <dbReference type="PROSITE-ProRule" id="PRU00104"/>
    </source>
</evidence>
<feature type="region of interest" description="Disordered" evidence="7">
    <location>
        <begin position="892"/>
        <end position="954"/>
    </location>
</feature>
<dbReference type="SUPFAM" id="SSF56204">
    <property type="entry name" value="Hect, E3 ligase catalytic domain"/>
    <property type="match status" value="1"/>
</dbReference>
<feature type="compositionally biased region" description="Basic and acidic residues" evidence="7">
    <location>
        <begin position="1463"/>
        <end position="1482"/>
    </location>
</feature>
<dbReference type="Pfam" id="PF00632">
    <property type="entry name" value="HECT"/>
    <property type="match status" value="1"/>
</dbReference>
<dbReference type="Gene3D" id="1.25.10.10">
    <property type="entry name" value="Leucine-rich Repeat Variant"/>
    <property type="match status" value="1"/>
</dbReference>
<feature type="compositionally biased region" description="Acidic residues" evidence="7">
    <location>
        <begin position="1561"/>
        <end position="1578"/>
    </location>
</feature>
<dbReference type="EC" id="2.3.2.26" evidence="3"/>
<dbReference type="Proteomes" id="UP000306050">
    <property type="component" value="Chromosome SGRAM_13"/>
</dbReference>
<feature type="compositionally biased region" description="Basic and acidic residues" evidence="7">
    <location>
        <begin position="1493"/>
        <end position="1516"/>
    </location>
</feature>
<feature type="compositionally biased region" description="Polar residues" evidence="7">
    <location>
        <begin position="9"/>
        <end position="28"/>
    </location>
</feature>
<comment type="caution">
    <text evidence="9">The sequence shown here is derived from an EMBL/GenBank/DDBJ whole genome shotgun (WGS) entry which is preliminary data.</text>
</comment>
<feature type="compositionally biased region" description="Polar residues" evidence="7">
    <location>
        <begin position="40"/>
        <end position="54"/>
    </location>
</feature>
<feature type="compositionally biased region" description="Low complexity" evidence="7">
    <location>
        <begin position="55"/>
        <end position="69"/>
    </location>
</feature>
<feature type="compositionally biased region" description="Low complexity" evidence="7">
    <location>
        <begin position="1592"/>
        <end position="1605"/>
    </location>
</feature>
<feature type="compositionally biased region" description="Low complexity" evidence="7">
    <location>
        <begin position="931"/>
        <end position="940"/>
    </location>
</feature>
<dbReference type="InterPro" id="IPR011989">
    <property type="entry name" value="ARM-like"/>
</dbReference>
<evidence type="ECO:0000259" key="8">
    <source>
        <dbReference type="PROSITE" id="PS50237"/>
    </source>
</evidence>
<proteinExistence type="inferred from homology"/>
<feature type="compositionally biased region" description="Polar residues" evidence="7">
    <location>
        <begin position="1630"/>
        <end position="1641"/>
    </location>
</feature>
<feature type="compositionally biased region" description="Low complexity" evidence="7">
    <location>
        <begin position="1642"/>
        <end position="1659"/>
    </location>
</feature>
<feature type="compositionally biased region" description="Polar residues" evidence="7">
    <location>
        <begin position="236"/>
        <end position="281"/>
    </location>
</feature>
<evidence type="ECO:0000256" key="7">
    <source>
        <dbReference type="SAM" id="MobiDB-lite"/>
    </source>
</evidence>
<dbReference type="EMBL" id="SRRM01000006">
    <property type="protein sequence ID" value="TKY88846.1"/>
    <property type="molecule type" value="Genomic_DNA"/>
</dbReference>
<feature type="compositionally biased region" description="Basic and acidic residues" evidence="7">
    <location>
        <begin position="81"/>
        <end position="90"/>
    </location>
</feature>
<feature type="compositionally biased region" description="Low complexity" evidence="7">
    <location>
        <begin position="1427"/>
        <end position="1438"/>
    </location>
</feature>
<feature type="compositionally biased region" description="Low complexity" evidence="7">
    <location>
        <begin position="1091"/>
        <end position="1102"/>
    </location>
</feature>
<dbReference type="PANTHER" id="PTHR45670">
    <property type="entry name" value="E3 UBIQUITIN-PROTEIN LIGASE TRIP12"/>
    <property type="match status" value="1"/>
</dbReference>
<feature type="compositionally biased region" description="Low complexity" evidence="7">
    <location>
        <begin position="1450"/>
        <end position="1462"/>
    </location>
</feature>
<dbReference type="InterPro" id="IPR057948">
    <property type="entry name" value="TPR_TRIP12_N"/>
</dbReference>
<feature type="compositionally biased region" description="Basic and acidic residues" evidence="7">
    <location>
        <begin position="370"/>
        <end position="388"/>
    </location>
</feature>
<evidence type="ECO:0000256" key="5">
    <source>
        <dbReference type="ARBA" id="ARBA00022786"/>
    </source>
</evidence>
<evidence type="ECO:0000256" key="3">
    <source>
        <dbReference type="ARBA" id="ARBA00012485"/>
    </source>
</evidence>
<dbReference type="GO" id="GO:0043161">
    <property type="term" value="P:proteasome-mediated ubiquitin-dependent protein catabolic process"/>
    <property type="evidence" value="ECO:0007669"/>
    <property type="project" value="TreeGrafter"/>
</dbReference>
<feature type="compositionally biased region" description="Low complexity" evidence="7">
    <location>
        <begin position="150"/>
        <end position="168"/>
    </location>
</feature>
<evidence type="ECO:0000313" key="9">
    <source>
        <dbReference type="EMBL" id="TKY88846.1"/>
    </source>
</evidence>
<sequence>MPVDRSRAKTSSPSKARSLNFAPSNDATSALARAGPAAATYSSTPTFTTGASSSRQPPAAVADVAPAVPRRSRRISATTAHTDDFSDTRSETSFSSYGQLSAPVTPATAISAFASYPSSIGRKSLASSPGASPVSPVSTLAPLQATPSRAGTGVSASGSFSSNLAASSVTRSNSKGGKGKGKAKATSDSPAQNATSSSASTSTSAKGKRKAASSNTGSTASPASAAASSSKRQKTSPKASGSNKASPRASSTSTYSLRSRGDNGTSSATSKMTGLNSNATDARSSARSSSAKPRPSAKSKRASTSGSTRTAPSTQQLECSDESGSHLANDDNDNGDVHMSELSEVEGQDRSKTGASADPPVGIVEEPADNDAHEHDAELHTEDEHLEEHLDDLDHDDEDDGDGNEDDEDDDHDDHNDEEGRPSRAADGLGTFEDDDDDDDDDDDGDGDDGEGDHGGGVFGLNLRAMAGYMSGLSTRFRSLLTSLRNEQDPTAQMVALQELSELLSVSTEDTLAGYFPTDSFVKELVYILGGPKPDRHDVGGKSSRLQPADDDLDDEMKAVLAAAAAADMEDNGEKMLLACRCLANLIEAMPYAAHSVVANGAIPVLNAKLMEITFIDLAEQVLQTLEKISQDYPSSIVKEGGLSAILQYLDFFNIHIQRTAMTAAANCCRKLTPDSLSMVRDVMPIIQNVLTYSDQRLVESACKCVVRVIESYRAHPELLEQLLTSELLAALNNLLLPASSSTSSNTTLGASVYTDVLKALGTACRSSPRLAVVLLENNIVETLYHLLTGSPAPADSASAPVLHGIQLESEPATGPASASETAAVAVVPEAGADVASSSVAVADMAVLQNLAQRPKEQIQEALSLVGELLPPLPRDGVFDPRGYTEKAYLRRAAAKKGPAPTSSAAPSQQNGEQTASGAATPTSTELARPASSRSSSTRSKASRTKSEKELAREAAQAKRVEMLQSRTALVKRFAHLVLPTLVEVYAASVALHVRHKAINGILKIISFVDPESLGEALDNVPLASFLAAVLSSRDHSTLVNGALQIVELLTEKLPSLYTALLRREGVMWEIDDIASQTPSANGASADKLTSAAGDADRSSSAQPLTLPRPGSGSAAVEAALDAASIGLSPSSGLARLIAAASGAGHGATLVDALGNRVSSVPSSTSAFNAQSSIEAMDASIWRARVLRDKFSAEATSSQGAQSAAQALDHIKGLVKRLYAAAADGQVSDAEEVLQQVASLFSRSEDPMSSFELLRSGLVESLYSFATSVEGGISLERRRSLLIATLMDTDAKTGQSGAAVLVRRLQEALSRLENVEITTALSGSGDEVRKSPSAMLGRQLRLRLQAEDSADIPRSCNNIIVTIHAVATFQSLSDYLRPKISVSSAASSSGGSGSGVGAAGSSASSRLSSVLAAFAAATGSGGFPELAGSSKDASASRSSGKKPADESGKTEGAGSSSTTDTASADKADEDKEDGDGKSEQKQGETSSSTQAGPDRDTEAREEARALARHLFGEQERPLGTAETEGKARDSSSATNNTDDERQSDEALARTLMEGLLHGAEFDDDEGFSDEEGFDEEILQSEIPADGIGGSADGLAAANNSGGAADKTINLDVEKEGGRIVAKTPEGTRIATPSNGSGTPKTSEGAGAGAASSSSSTASPSKPPPSSYASALQKKPTDWHLEFSIGSEKLSLDTTIYGAVHRFETAQARDQNQSSSSSVVNAVSSLHGGSRHIWSNVYTVRYKKVPGADAKAAAEATPEPTSADNASVELPASIKEDAPYAKLLQLLAVLHSLNMEWREASRAGAAVAPSTVSDANGHVVSHSMASALTESAFVNNKLTAKLNRQLEEPMIVASACLPAWSTDLPKHFPFLFPFEARFAFLQSTSFGYARLLTRWQALHSRSQEPGSSSSSRLDDSFGFLGRLQRQKVRISRGNLLASAFKVFELYGSNSSVLEVEYFEEVGTGLGPTLEFYSLVSKEFARRDLKLWRDSRAGGSDEDGSQYVFSPLGLFPAPLLVARGSAEGDRDKTSSSSSEGSEADGSVQKRLQAFRILGQFVAKALLDSRIIDCNFSPVFMGAVLNQHVAPTLATLSCVDATLARSLASMRKMPADEIESLGLDFTLPGYESIELHPGGREETVTGANVERYISEVLDMTLHQGIRAAVRAFRQGFNLIFPISAMSSFTADELVMLFGNTEEDWSEKTLVASVKPDHGLNADSPTFRDIVAIMAAFDVNQRREFLQWLTGSPKLPIGGFSGLHPQLTIVKRPHEAPLTPDDYLPSVMTCVNYLKMPNYSSRDKMRERLQTAMKEGSTSFHLS</sequence>
<feature type="compositionally biased region" description="Low complexity" evidence="7">
    <location>
        <begin position="282"/>
        <end position="294"/>
    </location>
</feature>
<dbReference type="InterPro" id="IPR016024">
    <property type="entry name" value="ARM-type_fold"/>
</dbReference>
<feature type="region of interest" description="Disordered" evidence="7">
    <location>
        <begin position="1421"/>
        <end position="1672"/>
    </location>
</feature>
<feature type="compositionally biased region" description="Low complexity" evidence="7">
    <location>
        <begin position="194"/>
        <end position="205"/>
    </location>
</feature>
<feature type="compositionally biased region" description="Basic and acidic residues" evidence="7">
    <location>
        <begin position="1538"/>
        <end position="1547"/>
    </location>
</feature>
<dbReference type="InterPro" id="IPR035983">
    <property type="entry name" value="Hect_E3_ubiquitin_ligase"/>
</dbReference>
<dbReference type="GO" id="GO:0016607">
    <property type="term" value="C:nuclear speck"/>
    <property type="evidence" value="ECO:0007669"/>
    <property type="project" value="TreeGrafter"/>
</dbReference>
<dbReference type="Gene3D" id="3.90.1750.10">
    <property type="entry name" value="Hect, E3 ligase catalytic domains"/>
    <property type="match status" value="1"/>
</dbReference>
<comment type="similarity">
    <text evidence="2">Belongs to the UPL family. K-HECT subfamily.</text>
</comment>
<feature type="compositionally biased region" description="Basic and acidic residues" evidence="7">
    <location>
        <begin position="335"/>
        <end position="352"/>
    </location>
</feature>
<dbReference type="GeneID" id="40724982"/>
<evidence type="ECO:0000313" key="10">
    <source>
        <dbReference type="Proteomes" id="UP000306050"/>
    </source>
</evidence>
<feature type="region of interest" description="Disordered" evidence="7">
    <location>
        <begin position="1"/>
        <end position="100"/>
    </location>
</feature>
<feature type="compositionally biased region" description="Basic and acidic residues" evidence="7">
    <location>
        <begin position="945"/>
        <end position="954"/>
    </location>
</feature>
<dbReference type="PANTHER" id="PTHR45670:SF1">
    <property type="entry name" value="E3 UBIQUITIN-PROTEIN LIGASE HECTD1"/>
    <property type="match status" value="1"/>
</dbReference>
<accession>A0A4U7KX44</accession>
<dbReference type="SMART" id="SM00119">
    <property type="entry name" value="HECTc"/>
    <property type="match status" value="1"/>
</dbReference>
<keyword evidence="10" id="KW-1185">Reference proteome</keyword>
<dbReference type="InterPro" id="IPR000569">
    <property type="entry name" value="HECT_dom"/>
</dbReference>
<feature type="region of interest" description="Disordered" evidence="7">
    <location>
        <begin position="120"/>
        <end position="457"/>
    </location>
</feature>
<dbReference type="CDD" id="cd00078">
    <property type="entry name" value="HECTc"/>
    <property type="match status" value="1"/>
</dbReference>
<dbReference type="InterPro" id="IPR045322">
    <property type="entry name" value="HECTD1/TRIP12-like"/>
</dbReference>
<evidence type="ECO:0000256" key="1">
    <source>
        <dbReference type="ARBA" id="ARBA00000885"/>
    </source>
</evidence>
<dbReference type="GO" id="GO:0000209">
    <property type="term" value="P:protein polyubiquitination"/>
    <property type="evidence" value="ECO:0007669"/>
    <property type="project" value="TreeGrafter"/>
</dbReference>
<dbReference type="Pfam" id="PF25579">
    <property type="entry name" value="TPR_TRIP12_N"/>
    <property type="match status" value="1"/>
</dbReference>
<feature type="compositionally biased region" description="Acidic residues" evidence="7">
    <location>
        <begin position="389"/>
        <end position="412"/>
    </location>
</feature>
<feature type="region of interest" description="Disordered" evidence="7">
    <location>
        <begin position="1079"/>
        <end position="1113"/>
    </location>
</feature>
<evidence type="ECO:0000256" key="2">
    <source>
        <dbReference type="ARBA" id="ARBA00006331"/>
    </source>
</evidence>
<keyword evidence="4" id="KW-0808">Transferase</keyword>
<evidence type="ECO:0000256" key="4">
    <source>
        <dbReference type="ARBA" id="ARBA00022679"/>
    </source>
</evidence>
<feature type="compositionally biased region" description="Low complexity" evidence="7">
    <location>
        <begin position="124"/>
        <end position="138"/>
    </location>
</feature>
<feature type="compositionally biased region" description="Low complexity" evidence="7">
    <location>
        <begin position="212"/>
        <end position="230"/>
    </location>
</feature>
<dbReference type="PROSITE" id="PS50237">
    <property type="entry name" value="HECT"/>
    <property type="match status" value="1"/>
</dbReference>
<dbReference type="KEGG" id="sgra:EX895_002087"/>
<feature type="region of interest" description="Disordered" evidence="7">
    <location>
        <begin position="1383"/>
        <end position="1402"/>
    </location>
</feature>
<keyword evidence="5 6" id="KW-0833">Ubl conjugation pathway</keyword>
<comment type="catalytic activity">
    <reaction evidence="1">
        <text>S-ubiquitinyl-[E2 ubiquitin-conjugating enzyme]-L-cysteine + [acceptor protein]-L-lysine = [E2 ubiquitin-conjugating enzyme]-L-cysteine + N(6)-ubiquitinyl-[acceptor protein]-L-lysine.</text>
        <dbReference type="EC" id="2.3.2.26"/>
    </reaction>
</comment>
<feature type="compositionally biased region" description="Basic and acidic residues" evidence="7">
    <location>
        <begin position="413"/>
        <end position="424"/>
    </location>
</feature>
<feature type="compositionally biased region" description="Polar residues" evidence="7">
    <location>
        <begin position="304"/>
        <end position="318"/>
    </location>
</feature>
<feature type="compositionally biased region" description="Acidic residues" evidence="7">
    <location>
        <begin position="432"/>
        <end position="451"/>
    </location>
</feature>
<organism evidence="9 10">
    <name type="scientific">Sporisorium graminicola</name>
    <dbReference type="NCBI Taxonomy" id="280036"/>
    <lineage>
        <taxon>Eukaryota</taxon>
        <taxon>Fungi</taxon>
        <taxon>Dikarya</taxon>
        <taxon>Basidiomycota</taxon>
        <taxon>Ustilaginomycotina</taxon>
        <taxon>Ustilaginomycetes</taxon>
        <taxon>Ustilaginales</taxon>
        <taxon>Ustilaginaceae</taxon>
        <taxon>Sporisorium</taxon>
    </lineage>
</organism>
<reference evidence="9 10" key="1">
    <citation type="submission" date="2019-05" db="EMBL/GenBank/DDBJ databases">
        <title>Sporisorium graminicola CBS 10092 draft sequencing and annotation.</title>
        <authorList>
            <person name="Solano-Gonzalez S."/>
            <person name="Caddick M.X."/>
            <person name="Darby A."/>
        </authorList>
    </citation>
    <scope>NUCLEOTIDE SEQUENCE [LARGE SCALE GENOMIC DNA]</scope>
    <source>
        <strain evidence="9 10">CBS 10092</strain>
    </source>
</reference>
<feature type="active site" description="Glycyl thioester intermediate" evidence="6">
    <location>
        <position position="2282"/>
    </location>
</feature>
<dbReference type="OrthoDB" id="423283at2759"/>
<protein>
    <recommendedName>
        <fullName evidence="3">HECT-type E3 ubiquitin transferase</fullName>
        <ecNumber evidence="3">2.3.2.26</ecNumber>
    </recommendedName>
</protein>
<dbReference type="SUPFAM" id="SSF48371">
    <property type="entry name" value="ARM repeat"/>
    <property type="match status" value="1"/>
</dbReference>
<dbReference type="GO" id="GO:0061630">
    <property type="term" value="F:ubiquitin protein ligase activity"/>
    <property type="evidence" value="ECO:0007669"/>
    <property type="project" value="UniProtKB-EC"/>
</dbReference>
<dbReference type="Gene3D" id="3.30.2410.10">
    <property type="entry name" value="Hect, E3 ligase catalytic domain"/>
    <property type="match status" value="1"/>
</dbReference>
<feature type="compositionally biased region" description="Polar residues" evidence="7">
    <location>
        <begin position="901"/>
        <end position="926"/>
    </location>
</feature>
<dbReference type="RefSeq" id="XP_029740831.1">
    <property type="nucleotide sequence ID" value="XM_029882686.1"/>
</dbReference>
<gene>
    <name evidence="9" type="ORF">EX895_002087</name>
</gene>
<feature type="domain" description="HECT" evidence="8">
    <location>
        <begin position="1965"/>
        <end position="2315"/>
    </location>
</feature>